<dbReference type="AlphaFoldDB" id="A0A9X3IV89"/>
<comment type="caution">
    <text evidence="2">The sequence shown here is derived from an EMBL/GenBank/DDBJ whole genome shotgun (WGS) entry which is preliminary data.</text>
</comment>
<dbReference type="GO" id="GO:0017000">
    <property type="term" value="P:antibiotic biosynthetic process"/>
    <property type="evidence" value="ECO:0007669"/>
    <property type="project" value="UniProtKB-ARBA"/>
</dbReference>
<dbReference type="PANTHER" id="PTHR48050:SF13">
    <property type="entry name" value="STEROL 3-BETA-GLUCOSYLTRANSFERASE UGT80A2"/>
    <property type="match status" value="1"/>
</dbReference>
<feature type="domain" description="Erythromycin biosynthesis protein CIII-like C-terminal" evidence="1">
    <location>
        <begin position="293"/>
        <end position="396"/>
    </location>
</feature>
<evidence type="ECO:0000313" key="3">
    <source>
        <dbReference type="Proteomes" id="UP001150924"/>
    </source>
</evidence>
<dbReference type="Gene3D" id="3.40.50.2000">
    <property type="entry name" value="Glycogen Phosphorylase B"/>
    <property type="match status" value="2"/>
</dbReference>
<evidence type="ECO:0000259" key="1">
    <source>
        <dbReference type="Pfam" id="PF06722"/>
    </source>
</evidence>
<dbReference type="EMBL" id="JAPNKE010000002">
    <property type="protein sequence ID" value="MCY1004199.1"/>
    <property type="molecule type" value="Genomic_DNA"/>
</dbReference>
<dbReference type="Proteomes" id="UP001150924">
    <property type="component" value="Unassembled WGS sequence"/>
</dbReference>
<accession>A0A9X3IV89</accession>
<dbReference type="CDD" id="cd03784">
    <property type="entry name" value="GT1_Gtf-like"/>
    <property type="match status" value="1"/>
</dbReference>
<dbReference type="InterPro" id="IPR010610">
    <property type="entry name" value="EryCIII-like_C"/>
</dbReference>
<dbReference type="GO" id="GO:0008194">
    <property type="term" value="F:UDP-glycosyltransferase activity"/>
    <property type="evidence" value="ECO:0007669"/>
    <property type="project" value="InterPro"/>
</dbReference>
<dbReference type="PANTHER" id="PTHR48050">
    <property type="entry name" value="STEROL 3-BETA-GLUCOSYLTRANSFERASE"/>
    <property type="match status" value="1"/>
</dbReference>
<organism evidence="2 3">
    <name type="scientific">Nannocystis pusilla</name>
    <dbReference type="NCBI Taxonomy" id="889268"/>
    <lineage>
        <taxon>Bacteria</taxon>
        <taxon>Pseudomonadati</taxon>
        <taxon>Myxococcota</taxon>
        <taxon>Polyangia</taxon>
        <taxon>Nannocystales</taxon>
        <taxon>Nannocystaceae</taxon>
        <taxon>Nannocystis</taxon>
    </lineage>
</organism>
<keyword evidence="3" id="KW-1185">Reference proteome</keyword>
<dbReference type="Pfam" id="PF06722">
    <property type="entry name" value="EryCIII-like_C"/>
    <property type="match status" value="1"/>
</dbReference>
<sequence length="437" mass="48121">MARILIHTLREHGHVLPTLKLARALTAAGHRVEHLLTPWWREFCEAHGLTLRPYLEDVFPAEAEAAWSRMEQAAREADAEQRRDARVRWLLAGGLDEVYRAAAPDLILGDAYDVSIPIVARKLEIAVASLSPSCFQGREPGVPPLSSGARWGTDAAARRVAEAEWARLAEERRRAADSWYPRYVEELLRVYAFPRAEFSWEGAIAPDFPRLPQLILCPRAFEFPRELPARCHDDVASVTVMESPPAPELAAFLLRRPLVYCALGSQGLWRPQHHELLAQVSTLARRRPELSFVIAGDAHSADGLAAAAPSNTKVVAWAPQHAVLRAASAMISVGGMGTIKECLWHAVPLVLVPQFNPYDAQGNAARVRHHGLGEALTPAEFLETGRIEAALDRALAGTYAAGLGRIQAQLRAVEAGDRGVVMVERWLRGEAWPGEEV</sequence>
<dbReference type="RefSeq" id="WP_267765736.1">
    <property type="nucleotide sequence ID" value="NZ_JAPNKE010000002.1"/>
</dbReference>
<dbReference type="InterPro" id="IPR050426">
    <property type="entry name" value="Glycosyltransferase_28"/>
</dbReference>
<dbReference type="SUPFAM" id="SSF53756">
    <property type="entry name" value="UDP-Glycosyltransferase/glycogen phosphorylase"/>
    <property type="match status" value="1"/>
</dbReference>
<dbReference type="InterPro" id="IPR002213">
    <property type="entry name" value="UDP_glucos_trans"/>
</dbReference>
<name>A0A9X3IV89_9BACT</name>
<evidence type="ECO:0000313" key="2">
    <source>
        <dbReference type="EMBL" id="MCY1004199.1"/>
    </source>
</evidence>
<dbReference type="GO" id="GO:0016758">
    <property type="term" value="F:hexosyltransferase activity"/>
    <property type="evidence" value="ECO:0007669"/>
    <property type="project" value="UniProtKB-ARBA"/>
</dbReference>
<protein>
    <submittedName>
        <fullName evidence="2">Glycosyltransferase</fullName>
    </submittedName>
</protein>
<proteinExistence type="predicted"/>
<reference evidence="2" key="1">
    <citation type="submission" date="2022-11" db="EMBL/GenBank/DDBJ databases">
        <title>Minimal conservation of predation-associated metabolite biosynthetic gene clusters underscores biosynthetic potential of Myxococcota including descriptions for ten novel species: Archangium lansinium sp. nov., Myxococcus landrumus sp. nov., Nannocystis bai.</title>
        <authorList>
            <person name="Ahearne A."/>
            <person name="Stevens C."/>
            <person name="Phillips K."/>
        </authorList>
    </citation>
    <scope>NUCLEOTIDE SEQUENCE</scope>
    <source>
        <strain evidence="2">Na p29</strain>
    </source>
</reference>
<gene>
    <name evidence="2" type="ORF">OV079_01170</name>
</gene>